<dbReference type="PATRIC" id="fig|1618566.3.peg.373"/>
<dbReference type="InterPro" id="IPR011527">
    <property type="entry name" value="ABC1_TM_dom"/>
</dbReference>
<keyword evidence="5 11" id="KW-0067">ATP-binding</keyword>
<dbReference type="SUPFAM" id="SSF90123">
    <property type="entry name" value="ABC transporter transmembrane region"/>
    <property type="match status" value="1"/>
</dbReference>
<dbReference type="Pfam" id="PF00005">
    <property type="entry name" value="ABC_tran"/>
    <property type="match status" value="1"/>
</dbReference>
<name>A0A0F9ZM78_9BACT</name>
<comment type="subcellular location">
    <subcellularLocation>
        <location evidence="1">Cell membrane</location>
        <topology evidence="1">Multi-pass membrane protein</topology>
    </subcellularLocation>
</comment>
<gene>
    <name evidence="11" type="ORF">UR35_C0002G0191</name>
</gene>
<organism evidence="11 12">
    <name type="scientific">Candidatus Woesebacteria bacterium GW2011_GWB1_33_22</name>
    <dbReference type="NCBI Taxonomy" id="1618566"/>
    <lineage>
        <taxon>Bacteria</taxon>
        <taxon>Candidatus Woeseibacteriota</taxon>
    </lineage>
</organism>
<dbReference type="InterPro" id="IPR003439">
    <property type="entry name" value="ABC_transporter-like_ATP-bd"/>
</dbReference>
<dbReference type="SUPFAM" id="SSF52540">
    <property type="entry name" value="P-loop containing nucleoside triphosphate hydrolases"/>
    <property type="match status" value="1"/>
</dbReference>
<dbReference type="PROSITE" id="PS00211">
    <property type="entry name" value="ABC_TRANSPORTER_1"/>
    <property type="match status" value="1"/>
</dbReference>
<evidence type="ECO:0000256" key="7">
    <source>
        <dbReference type="ARBA" id="ARBA00023136"/>
    </source>
</evidence>
<feature type="transmembrane region" description="Helical" evidence="8">
    <location>
        <begin position="160"/>
        <end position="179"/>
    </location>
</feature>
<evidence type="ECO:0000313" key="11">
    <source>
        <dbReference type="EMBL" id="KKP45358.1"/>
    </source>
</evidence>
<dbReference type="GO" id="GO:0005886">
    <property type="term" value="C:plasma membrane"/>
    <property type="evidence" value="ECO:0007669"/>
    <property type="project" value="UniProtKB-SubCell"/>
</dbReference>
<evidence type="ECO:0000259" key="10">
    <source>
        <dbReference type="PROSITE" id="PS50929"/>
    </source>
</evidence>
<dbReference type="GO" id="GO:0016887">
    <property type="term" value="F:ATP hydrolysis activity"/>
    <property type="evidence" value="ECO:0007669"/>
    <property type="project" value="InterPro"/>
</dbReference>
<dbReference type="PROSITE" id="PS50929">
    <property type="entry name" value="ABC_TM1F"/>
    <property type="match status" value="1"/>
</dbReference>
<dbReference type="InterPro" id="IPR003593">
    <property type="entry name" value="AAA+_ATPase"/>
</dbReference>
<protein>
    <submittedName>
        <fullName evidence="11">ABC transporter ATP-binding protein</fullName>
    </submittedName>
</protein>
<evidence type="ECO:0000256" key="1">
    <source>
        <dbReference type="ARBA" id="ARBA00004651"/>
    </source>
</evidence>
<dbReference type="GO" id="GO:0015421">
    <property type="term" value="F:ABC-type oligopeptide transporter activity"/>
    <property type="evidence" value="ECO:0007669"/>
    <property type="project" value="TreeGrafter"/>
</dbReference>
<evidence type="ECO:0000256" key="4">
    <source>
        <dbReference type="ARBA" id="ARBA00022741"/>
    </source>
</evidence>
<keyword evidence="3 8" id="KW-0812">Transmembrane</keyword>
<dbReference type="Pfam" id="PF00664">
    <property type="entry name" value="ABC_membrane"/>
    <property type="match status" value="1"/>
</dbReference>
<dbReference type="Proteomes" id="UP000034778">
    <property type="component" value="Unassembled WGS sequence"/>
</dbReference>
<feature type="transmembrane region" description="Helical" evidence="8">
    <location>
        <begin position="57"/>
        <end position="81"/>
    </location>
</feature>
<feature type="domain" description="ABC transmembrane type-1" evidence="10">
    <location>
        <begin position="25"/>
        <end position="303"/>
    </location>
</feature>
<keyword evidence="7 8" id="KW-0472">Membrane</keyword>
<dbReference type="SMART" id="SM00382">
    <property type="entry name" value="AAA"/>
    <property type="match status" value="1"/>
</dbReference>
<evidence type="ECO:0000256" key="5">
    <source>
        <dbReference type="ARBA" id="ARBA00022840"/>
    </source>
</evidence>
<dbReference type="EMBL" id="LBOW01000002">
    <property type="protein sequence ID" value="KKP45358.1"/>
    <property type="molecule type" value="Genomic_DNA"/>
</dbReference>
<evidence type="ECO:0000256" key="2">
    <source>
        <dbReference type="ARBA" id="ARBA00022448"/>
    </source>
</evidence>
<accession>A0A0F9ZM78</accession>
<dbReference type="STRING" id="1618566.UR35_C0002G0191"/>
<dbReference type="PROSITE" id="PS50893">
    <property type="entry name" value="ABC_TRANSPORTER_2"/>
    <property type="match status" value="1"/>
</dbReference>
<dbReference type="InterPro" id="IPR039421">
    <property type="entry name" value="Type_1_exporter"/>
</dbReference>
<evidence type="ECO:0000313" key="12">
    <source>
        <dbReference type="Proteomes" id="UP000034778"/>
    </source>
</evidence>
<keyword evidence="6 8" id="KW-1133">Transmembrane helix</keyword>
<dbReference type="InterPro" id="IPR036640">
    <property type="entry name" value="ABC1_TM_sf"/>
</dbReference>
<dbReference type="PANTHER" id="PTHR43394">
    <property type="entry name" value="ATP-DEPENDENT PERMEASE MDL1, MITOCHONDRIAL"/>
    <property type="match status" value="1"/>
</dbReference>
<keyword evidence="4" id="KW-0547">Nucleotide-binding</keyword>
<evidence type="ECO:0000256" key="8">
    <source>
        <dbReference type="SAM" id="Phobius"/>
    </source>
</evidence>
<evidence type="ECO:0000256" key="6">
    <source>
        <dbReference type="ARBA" id="ARBA00022989"/>
    </source>
</evidence>
<feature type="transmembrane region" description="Helical" evidence="8">
    <location>
        <begin position="20"/>
        <end position="37"/>
    </location>
</feature>
<dbReference type="AlphaFoldDB" id="A0A0F9ZM78"/>
<proteinExistence type="predicted"/>
<dbReference type="InterPro" id="IPR027417">
    <property type="entry name" value="P-loop_NTPase"/>
</dbReference>
<comment type="caution">
    <text evidence="11">The sequence shown here is derived from an EMBL/GenBank/DDBJ whole genome shotgun (WGS) entry which is preliminary data.</text>
</comment>
<dbReference type="FunFam" id="3.40.50.300:FF:000287">
    <property type="entry name" value="Multidrug ABC transporter ATP-binding protein"/>
    <property type="match status" value="1"/>
</dbReference>
<feature type="transmembrane region" description="Helical" evidence="8">
    <location>
        <begin position="135"/>
        <end position="154"/>
    </location>
</feature>
<sequence>MSISKVFAVFYKYLLKNKPLFGFFLLLVIVSNIAMNLNPYFYQLFVKAIPSLEQNYLINLLFIFIAVRLFGVITDLLAFYVGDVVLFEAAKNARLDIFKHVQNLDFSFHTNKSTGSLISAFKRGDGALFSFFHDVHVRMLGVLIGFLVMVYFLIQLNPLIVVLTTTSLILTVISAKFLVANNVAKRKLFNHEEDVISGIITDNLINFETVKLFAKEKWENSRLSKSFKPWTKTLWGYGNSFRLIDGVMGTLINLSIFFVLYLTINQAISLNLTVPDFVLITGFLSAFYPKLWDLVWSTRDLAKNYADIEKYFGLLEYKEEVLDPIKPIKLSHLEGVIEFKNVSHSYVGGTKNAIKNLNLTINKGESVAFVGRSGSGKTTITKLLMRFFDPTGGEITIDGINIKNFNKSDLRGFFGVVPQEAVLFNNTIGYNISYGATLQGETLQEQGFTLTDATRMAHLDEFINKLPNKYETNVGERGIKLSGGQKQRLAIARMIMSKPDIIIFDEATSHLDSESEKLIQDAFWRYAKQKTTIVIAHRLSTIAKADRIVVLDNGKITEIGKHSELLTNKNGVYQKLWNLQS</sequence>
<dbReference type="Gene3D" id="3.40.50.300">
    <property type="entry name" value="P-loop containing nucleotide triphosphate hydrolases"/>
    <property type="match status" value="1"/>
</dbReference>
<dbReference type="InterPro" id="IPR017871">
    <property type="entry name" value="ABC_transporter-like_CS"/>
</dbReference>
<feature type="domain" description="ABC transporter" evidence="9">
    <location>
        <begin position="337"/>
        <end position="578"/>
    </location>
</feature>
<dbReference type="PANTHER" id="PTHR43394:SF1">
    <property type="entry name" value="ATP-BINDING CASSETTE SUB-FAMILY B MEMBER 10, MITOCHONDRIAL"/>
    <property type="match status" value="1"/>
</dbReference>
<dbReference type="Gene3D" id="1.20.1560.10">
    <property type="entry name" value="ABC transporter type 1, transmembrane domain"/>
    <property type="match status" value="1"/>
</dbReference>
<feature type="transmembrane region" description="Helical" evidence="8">
    <location>
        <begin position="270"/>
        <end position="289"/>
    </location>
</feature>
<reference evidence="11 12" key="1">
    <citation type="journal article" date="2015" name="Nature">
        <title>rRNA introns, odd ribosomes, and small enigmatic genomes across a large radiation of phyla.</title>
        <authorList>
            <person name="Brown C.T."/>
            <person name="Hug L.A."/>
            <person name="Thomas B.C."/>
            <person name="Sharon I."/>
            <person name="Castelle C.J."/>
            <person name="Singh A."/>
            <person name="Wilkins M.J."/>
            <person name="Williams K.H."/>
            <person name="Banfield J.F."/>
        </authorList>
    </citation>
    <scope>NUCLEOTIDE SEQUENCE [LARGE SCALE GENOMIC DNA]</scope>
</reference>
<dbReference type="GO" id="GO:0005524">
    <property type="term" value="F:ATP binding"/>
    <property type="evidence" value="ECO:0007669"/>
    <property type="project" value="UniProtKB-KW"/>
</dbReference>
<evidence type="ECO:0000256" key="3">
    <source>
        <dbReference type="ARBA" id="ARBA00022692"/>
    </source>
</evidence>
<keyword evidence="2" id="KW-0813">Transport</keyword>
<evidence type="ECO:0000259" key="9">
    <source>
        <dbReference type="PROSITE" id="PS50893"/>
    </source>
</evidence>
<feature type="transmembrane region" description="Helical" evidence="8">
    <location>
        <begin position="243"/>
        <end position="264"/>
    </location>
</feature>